<gene>
    <name evidence="11" type="ORF">JOC47_002639</name>
</gene>
<feature type="binding site" evidence="10">
    <location>
        <begin position="196"/>
        <end position="200"/>
    </location>
    <ligand>
        <name>NAD(+)</name>
        <dbReference type="ChEBI" id="CHEBI:57540"/>
    </ligand>
</feature>
<feature type="binding site" evidence="10">
    <location>
        <position position="94"/>
    </location>
    <ligand>
        <name>NAD(+)</name>
        <dbReference type="ChEBI" id="CHEBI:57540"/>
    </ligand>
</feature>
<dbReference type="InterPro" id="IPR014358">
    <property type="entry name" value="Enoyl-ACP_Rdtase_NADH"/>
</dbReference>
<evidence type="ECO:0000256" key="10">
    <source>
        <dbReference type="PIRSR" id="PIRSR000094-3"/>
    </source>
</evidence>
<dbReference type="AlphaFoldDB" id="A0A938XQ60"/>
<dbReference type="EC" id="1.3.1.9" evidence="8"/>
<proteinExistence type="inferred from homology"/>
<dbReference type="CDD" id="cd05372">
    <property type="entry name" value="ENR_SDR"/>
    <property type="match status" value="1"/>
</dbReference>
<dbReference type="PANTHER" id="PTHR43159:SF2">
    <property type="entry name" value="ENOYL-[ACYL-CARRIER-PROTEIN] REDUCTASE [NADH], CHLOROPLASTIC"/>
    <property type="match status" value="1"/>
</dbReference>
<protein>
    <recommendedName>
        <fullName evidence="8">Enoyl-[acyl-carrier-protein] reductase [NADH]</fullName>
        <ecNumber evidence="8">1.3.1.9</ecNumber>
    </recommendedName>
</protein>
<dbReference type="GO" id="GO:0006633">
    <property type="term" value="P:fatty acid biosynthetic process"/>
    <property type="evidence" value="ECO:0007669"/>
    <property type="project" value="UniProtKB-KW"/>
</dbReference>
<dbReference type="GO" id="GO:0004318">
    <property type="term" value="F:enoyl-[acyl-carrier-protein] reductase (NADH) activity"/>
    <property type="evidence" value="ECO:0007669"/>
    <property type="project" value="UniProtKB-EC"/>
</dbReference>
<evidence type="ECO:0000256" key="5">
    <source>
        <dbReference type="ARBA" id="ARBA00023002"/>
    </source>
</evidence>
<sequence>MTELMAGKKGLVMGVANKKSMAWKIAQTLDEAGAELAFTYKDEQVGQKVVPLFEEIGADFYETLDVTDDDDFEEVFTKLEEEFDGQLDFIVHSIAGGPEKEDLRGKYMNTSRESFSRALEISVYSYVKAVQMAYPMLKESDGAAAITLSYYGAEKVVPNYNVMGVAKAALESSVYYLADDLGSDNIRVNALSPGPVLTRAASGIGDFRNLLREFKDKAPLERLVDQDEVANSALYLLSDLSSGVTGEIIHVDCGFNIEA</sequence>
<comment type="catalytic activity">
    <reaction evidence="8">
        <text>a 2,3-saturated acyl-[ACP] + NAD(+) = a (2E)-enoyl-[ACP] + NADH + H(+)</text>
        <dbReference type="Rhea" id="RHEA:10240"/>
        <dbReference type="Rhea" id="RHEA-COMP:9925"/>
        <dbReference type="Rhea" id="RHEA-COMP:9926"/>
        <dbReference type="ChEBI" id="CHEBI:15378"/>
        <dbReference type="ChEBI" id="CHEBI:57540"/>
        <dbReference type="ChEBI" id="CHEBI:57945"/>
        <dbReference type="ChEBI" id="CHEBI:78784"/>
        <dbReference type="ChEBI" id="CHEBI:78785"/>
        <dbReference type="EC" id="1.3.1.9"/>
    </reaction>
</comment>
<comment type="pathway">
    <text evidence="1">Lipid metabolism.</text>
</comment>
<feature type="binding site" evidence="10">
    <location>
        <begin position="65"/>
        <end position="66"/>
    </location>
    <ligand>
        <name>NAD(+)</name>
        <dbReference type="ChEBI" id="CHEBI:57540"/>
    </ligand>
</feature>
<feature type="binding site" evidence="10">
    <location>
        <position position="167"/>
    </location>
    <ligand>
        <name>NAD(+)</name>
        <dbReference type="ChEBI" id="CHEBI:57540"/>
    </ligand>
</feature>
<feature type="active site" description="Proton acceptor" evidence="9">
    <location>
        <position position="150"/>
    </location>
</feature>
<keyword evidence="5 8" id="KW-0560">Oxidoreductase</keyword>
<keyword evidence="4" id="KW-0276">Fatty acid metabolism</keyword>
<dbReference type="Gene3D" id="1.10.8.400">
    <property type="entry name" value="Enoyl acyl carrier protein reductase"/>
    <property type="match status" value="1"/>
</dbReference>
<evidence type="ECO:0000256" key="7">
    <source>
        <dbReference type="ARBA" id="ARBA00023160"/>
    </source>
</evidence>
<evidence type="ECO:0000256" key="9">
    <source>
        <dbReference type="PIRSR" id="PIRSR000094-1"/>
    </source>
</evidence>
<keyword evidence="7 8" id="KW-0275">Fatty acid biosynthesis</keyword>
<accession>A0A938XQ60</accession>
<dbReference type="PRINTS" id="PR00081">
    <property type="entry name" value="GDHRDH"/>
</dbReference>
<dbReference type="RefSeq" id="WP_204702518.1">
    <property type="nucleotide sequence ID" value="NZ_JAFBDQ010000017.1"/>
</dbReference>
<name>A0A938XQ60_9FIRM</name>
<evidence type="ECO:0000256" key="2">
    <source>
        <dbReference type="ARBA" id="ARBA00009233"/>
    </source>
</evidence>
<keyword evidence="8 10" id="KW-0520">NAD</keyword>
<evidence type="ECO:0000256" key="3">
    <source>
        <dbReference type="ARBA" id="ARBA00022516"/>
    </source>
</evidence>
<keyword evidence="3 8" id="KW-0444">Lipid biosynthesis</keyword>
<dbReference type="Pfam" id="PF13561">
    <property type="entry name" value="adh_short_C2"/>
    <property type="match status" value="1"/>
</dbReference>
<evidence type="ECO:0000313" key="12">
    <source>
        <dbReference type="Proteomes" id="UP000774000"/>
    </source>
</evidence>
<dbReference type="InterPro" id="IPR036291">
    <property type="entry name" value="NAD(P)-bd_dom_sf"/>
</dbReference>
<dbReference type="Proteomes" id="UP000774000">
    <property type="component" value="Unassembled WGS sequence"/>
</dbReference>
<evidence type="ECO:0000256" key="6">
    <source>
        <dbReference type="ARBA" id="ARBA00023098"/>
    </source>
</evidence>
<dbReference type="SUPFAM" id="SSF51735">
    <property type="entry name" value="NAD(P)-binding Rossmann-fold domains"/>
    <property type="match status" value="1"/>
</dbReference>
<evidence type="ECO:0000256" key="8">
    <source>
        <dbReference type="PIRNR" id="PIRNR000094"/>
    </source>
</evidence>
<dbReference type="PANTHER" id="PTHR43159">
    <property type="entry name" value="ENOYL-[ACYL-CARRIER-PROTEIN] REDUCTASE"/>
    <property type="match status" value="1"/>
</dbReference>
<evidence type="ECO:0000256" key="4">
    <source>
        <dbReference type="ARBA" id="ARBA00022832"/>
    </source>
</evidence>
<reference evidence="11" key="1">
    <citation type="submission" date="2021-01" db="EMBL/GenBank/DDBJ databases">
        <title>Genomic Encyclopedia of Type Strains, Phase IV (KMG-IV): sequencing the most valuable type-strain genomes for metagenomic binning, comparative biology and taxonomic classification.</title>
        <authorList>
            <person name="Goeker M."/>
        </authorList>
    </citation>
    <scope>NUCLEOTIDE SEQUENCE</scope>
    <source>
        <strain evidence="11">DSM 23230</strain>
    </source>
</reference>
<dbReference type="Gene3D" id="3.40.50.720">
    <property type="entry name" value="NAD(P)-binding Rossmann-like Domain"/>
    <property type="match status" value="1"/>
</dbReference>
<feature type="active site" description="Proton acceptor" evidence="9">
    <location>
        <position position="160"/>
    </location>
</feature>
<comment type="caution">
    <text evidence="11">The sequence shown here is derived from an EMBL/GenBank/DDBJ whole genome shotgun (WGS) entry which is preliminary data.</text>
</comment>
<keyword evidence="6" id="KW-0443">Lipid metabolism</keyword>
<dbReference type="InterPro" id="IPR002347">
    <property type="entry name" value="SDR_fam"/>
</dbReference>
<dbReference type="PIRSF" id="PIRSF000094">
    <property type="entry name" value="Enoyl-ACP_rdct"/>
    <property type="match status" value="1"/>
</dbReference>
<organism evidence="11 12">
    <name type="scientific">Halanaerobacter jeridensis</name>
    <dbReference type="NCBI Taxonomy" id="706427"/>
    <lineage>
        <taxon>Bacteria</taxon>
        <taxon>Bacillati</taxon>
        <taxon>Bacillota</taxon>
        <taxon>Clostridia</taxon>
        <taxon>Halanaerobiales</taxon>
        <taxon>Halobacteroidaceae</taxon>
        <taxon>Halanaerobacter</taxon>
    </lineage>
</organism>
<feature type="binding site" evidence="10">
    <location>
        <position position="14"/>
    </location>
    <ligand>
        <name>NAD(+)</name>
        <dbReference type="ChEBI" id="CHEBI:57540"/>
    </ligand>
</feature>
<evidence type="ECO:0000256" key="1">
    <source>
        <dbReference type="ARBA" id="ARBA00005189"/>
    </source>
</evidence>
<evidence type="ECO:0000313" key="11">
    <source>
        <dbReference type="EMBL" id="MBM7557773.1"/>
    </source>
</evidence>
<comment type="similarity">
    <text evidence="2 8">Belongs to the short-chain dehydrogenases/reductases (SDR) family. FabI subfamily.</text>
</comment>
<dbReference type="EMBL" id="JAFBDQ010000017">
    <property type="protein sequence ID" value="MBM7557773.1"/>
    <property type="molecule type" value="Genomic_DNA"/>
</dbReference>
<keyword evidence="12" id="KW-1185">Reference proteome</keyword>